<accession>A0A0C3GZ08</accession>
<dbReference type="GO" id="GO:0005634">
    <property type="term" value="C:nucleus"/>
    <property type="evidence" value="ECO:0007669"/>
    <property type="project" value="TreeGrafter"/>
</dbReference>
<name>A0A0C3GZ08_OIDMZ</name>
<dbReference type="Proteomes" id="UP000054321">
    <property type="component" value="Unassembled WGS sequence"/>
</dbReference>
<sequence>METSRVKRRRISLACSACRARKSRCDGARPKCSACEELSFECLYMQSASSSNVIVGKEYLTTIEERLKIAEENISDLQACQRRSRRQLRFDDEDVTETINSGATCEAPSIQENGVLNDGSAEAQNLVTLEDETDDIGGVIFSVEEDSGFFGPSSNIAFNRHVSRAVAHISQIHQYWPDSNDNSRLQSEIGVMTVSRPPSPSGHRSVGQTNWGKNEDPVNIYALPPEDRTHELVARYFGDTGLLFPYIHEGSFWETYNEMRSSNFTRVRRSWLGLLNVVMALATSTTIDTESSAEKRAQESDVYYRRAVGLCEKQVMRGTSLEIVQFLLVMGQYLQGTQRSVETWTIHGLAVKAALQLGLHSPKVSERFSPLAQEYRKRTWYGCVILDRTLSMSFGRPAAIPDDYVILDLPCHVNIGDLMESIDPRREISLNFFNATITLYRIMWNVINTSYGGNIGADIQLSVVDTISRTLQMEQQLVEWELKLPPDLTLRHATEVPPSPANVDPNGSSIEKFRIILTLRHHNLRVLLHRPILVSFLDLAGSESLDADPRTSTLLHQIGSNSMQICVQSSIEIISLINTIVTSTGERRTWLGAWWFSLYYTFNAALVLFAAILVAQHITNTESSILPLSISPADMQRSLIDAGASLRRLDTENRMIDRCAGYVEKLVGVLKTLGGS</sequence>
<dbReference type="PANTHER" id="PTHR47424">
    <property type="entry name" value="REGULATORY PROTEIN GAL4"/>
    <property type="match status" value="1"/>
</dbReference>
<dbReference type="SMART" id="SM00906">
    <property type="entry name" value="Fungal_trans"/>
    <property type="match status" value="1"/>
</dbReference>
<evidence type="ECO:0000313" key="9">
    <source>
        <dbReference type="Proteomes" id="UP000054321"/>
    </source>
</evidence>
<dbReference type="STRING" id="913774.A0A0C3GZ08"/>
<dbReference type="InterPro" id="IPR001138">
    <property type="entry name" value="Zn2Cys6_DnaBD"/>
</dbReference>
<evidence type="ECO:0000256" key="6">
    <source>
        <dbReference type="SAM" id="Phobius"/>
    </source>
</evidence>
<evidence type="ECO:0000256" key="2">
    <source>
        <dbReference type="ARBA" id="ARBA00023015"/>
    </source>
</evidence>
<feature type="domain" description="Zn(2)-C6 fungal-type" evidence="7">
    <location>
        <begin position="14"/>
        <end position="44"/>
    </location>
</feature>
<dbReference type="PROSITE" id="PS50048">
    <property type="entry name" value="ZN2_CY6_FUNGAL_2"/>
    <property type="match status" value="1"/>
</dbReference>
<evidence type="ECO:0000259" key="7">
    <source>
        <dbReference type="PROSITE" id="PS50048"/>
    </source>
</evidence>
<dbReference type="GO" id="GO:0000435">
    <property type="term" value="P:positive regulation of transcription from RNA polymerase II promoter by galactose"/>
    <property type="evidence" value="ECO:0007669"/>
    <property type="project" value="TreeGrafter"/>
</dbReference>
<dbReference type="OrthoDB" id="3364175at2759"/>
<dbReference type="GO" id="GO:0000978">
    <property type="term" value="F:RNA polymerase II cis-regulatory region sequence-specific DNA binding"/>
    <property type="evidence" value="ECO:0007669"/>
    <property type="project" value="TreeGrafter"/>
</dbReference>
<dbReference type="SMART" id="SM00066">
    <property type="entry name" value="GAL4"/>
    <property type="match status" value="1"/>
</dbReference>
<dbReference type="AlphaFoldDB" id="A0A0C3GZ08"/>
<organism evidence="8 9">
    <name type="scientific">Oidiodendron maius (strain Zn)</name>
    <dbReference type="NCBI Taxonomy" id="913774"/>
    <lineage>
        <taxon>Eukaryota</taxon>
        <taxon>Fungi</taxon>
        <taxon>Dikarya</taxon>
        <taxon>Ascomycota</taxon>
        <taxon>Pezizomycotina</taxon>
        <taxon>Leotiomycetes</taxon>
        <taxon>Leotiomycetes incertae sedis</taxon>
        <taxon>Myxotrichaceae</taxon>
        <taxon>Oidiodendron</taxon>
    </lineage>
</organism>
<evidence type="ECO:0000256" key="3">
    <source>
        <dbReference type="ARBA" id="ARBA00023125"/>
    </source>
</evidence>
<keyword evidence="1" id="KW-0479">Metal-binding</keyword>
<dbReference type="GO" id="GO:0008270">
    <property type="term" value="F:zinc ion binding"/>
    <property type="evidence" value="ECO:0007669"/>
    <property type="project" value="InterPro"/>
</dbReference>
<proteinExistence type="predicted"/>
<dbReference type="Pfam" id="PF04082">
    <property type="entry name" value="Fungal_trans"/>
    <property type="match status" value="1"/>
</dbReference>
<evidence type="ECO:0000256" key="4">
    <source>
        <dbReference type="ARBA" id="ARBA00023163"/>
    </source>
</evidence>
<dbReference type="InParanoid" id="A0A0C3GZ08"/>
<gene>
    <name evidence="8" type="ORF">OIDMADRAFT_134157</name>
</gene>
<dbReference type="CDD" id="cd12148">
    <property type="entry name" value="fungal_TF_MHR"/>
    <property type="match status" value="1"/>
</dbReference>
<keyword evidence="3" id="KW-0238">DNA-binding</keyword>
<evidence type="ECO:0000313" key="8">
    <source>
        <dbReference type="EMBL" id="KIM95491.1"/>
    </source>
</evidence>
<feature type="transmembrane region" description="Helical" evidence="6">
    <location>
        <begin position="593"/>
        <end position="615"/>
    </location>
</feature>
<dbReference type="Gene3D" id="4.10.240.10">
    <property type="entry name" value="Zn(2)-C6 fungal-type DNA-binding domain"/>
    <property type="match status" value="1"/>
</dbReference>
<keyword evidence="4" id="KW-0804">Transcription</keyword>
<reference evidence="8 9" key="1">
    <citation type="submission" date="2014-04" db="EMBL/GenBank/DDBJ databases">
        <authorList>
            <consortium name="DOE Joint Genome Institute"/>
            <person name="Kuo A."/>
            <person name="Martino E."/>
            <person name="Perotto S."/>
            <person name="Kohler A."/>
            <person name="Nagy L.G."/>
            <person name="Floudas D."/>
            <person name="Copeland A."/>
            <person name="Barry K.W."/>
            <person name="Cichocki N."/>
            <person name="Veneault-Fourrey C."/>
            <person name="LaButti K."/>
            <person name="Lindquist E.A."/>
            <person name="Lipzen A."/>
            <person name="Lundell T."/>
            <person name="Morin E."/>
            <person name="Murat C."/>
            <person name="Sun H."/>
            <person name="Tunlid A."/>
            <person name="Henrissat B."/>
            <person name="Grigoriev I.V."/>
            <person name="Hibbett D.S."/>
            <person name="Martin F."/>
            <person name="Nordberg H.P."/>
            <person name="Cantor M.N."/>
            <person name="Hua S.X."/>
        </authorList>
    </citation>
    <scope>NUCLEOTIDE SEQUENCE [LARGE SCALE GENOMIC DNA]</scope>
    <source>
        <strain evidence="8 9">Zn</strain>
    </source>
</reference>
<reference evidence="9" key="2">
    <citation type="submission" date="2015-01" db="EMBL/GenBank/DDBJ databases">
        <title>Evolutionary Origins and Diversification of the Mycorrhizal Mutualists.</title>
        <authorList>
            <consortium name="DOE Joint Genome Institute"/>
            <consortium name="Mycorrhizal Genomics Consortium"/>
            <person name="Kohler A."/>
            <person name="Kuo A."/>
            <person name="Nagy L.G."/>
            <person name="Floudas D."/>
            <person name="Copeland A."/>
            <person name="Barry K.W."/>
            <person name="Cichocki N."/>
            <person name="Veneault-Fourrey C."/>
            <person name="LaButti K."/>
            <person name="Lindquist E.A."/>
            <person name="Lipzen A."/>
            <person name="Lundell T."/>
            <person name="Morin E."/>
            <person name="Murat C."/>
            <person name="Riley R."/>
            <person name="Ohm R."/>
            <person name="Sun H."/>
            <person name="Tunlid A."/>
            <person name="Henrissat B."/>
            <person name="Grigoriev I.V."/>
            <person name="Hibbett D.S."/>
            <person name="Martin F."/>
        </authorList>
    </citation>
    <scope>NUCLEOTIDE SEQUENCE [LARGE SCALE GENOMIC DNA]</scope>
    <source>
        <strain evidence="9">Zn</strain>
    </source>
</reference>
<dbReference type="PANTHER" id="PTHR47424:SF3">
    <property type="entry name" value="REGULATORY PROTEIN GAL4"/>
    <property type="match status" value="1"/>
</dbReference>
<dbReference type="InterPro" id="IPR051127">
    <property type="entry name" value="Fungal_SecMet_Regulators"/>
</dbReference>
<dbReference type="Pfam" id="PF00172">
    <property type="entry name" value="Zn_clus"/>
    <property type="match status" value="1"/>
</dbReference>
<evidence type="ECO:0000256" key="5">
    <source>
        <dbReference type="ARBA" id="ARBA00023242"/>
    </source>
</evidence>
<keyword evidence="6" id="KW-1133">Transmembrane helix</keyword>
<keyword evidence="9" id="KW-1185">Reference proteome</keyword>
<dbReference type="GO" id="GO:0000981">
    <property type="term" value="F:DNA-binding transcription factor activity, RNA polymerase II-specific"/>
    <property type="evidence" value="ECO:0007669"/>
    <property type="project" value="InterPro"/>
</dbReference>
<keyword evidence="6" id="KW-0472">Membrane</keyword>
<dbReference type="CDD" id="cd00067">
    <property type="entry name" value="GAL4"/>
    <property type="match status" value="1"/>
</dbReference>
<dbReference type="GO" id="GO:0006351">
    <property type="term" value="P:DNA-templated transcription"/>
    <property type="evidence" value="ECO:0007669"/>
    <property type="project" value="InterPro"/>
</dbReference>
<dbReference type="InterPro" id="IPR036864">
    <property type="entry name" value="Zn2-C6_fun-type_DNA-bd_sf"/>
</dbReference>
<keyword evidence="5" id="KW-0539">Nucleus</keyword>
<dbReference type="HOGENOM" id="CLU_008511_0_2_1"/>
<protein>
    <recommendedName>
        <fullName evidence="7">Zn(2)-C6 fungal-type domain-containing protein</fullName>
    </recommendedName>
</protein>
<evidence type="ECO:0000256" key="1">
    <source>
        <dbReference type="ARBA" id="ARBA00022723"/>
    </source>
</evidence>
<keyword evidence="2" id="KW-0805">Transcription regulation</keyword>
<keyword evidence="6" id="KW-0812">Transmembrane</keyword>
<dbReference type="InterPro" id="IPR007219">
    <property type="entry name" value="XnlR_reg_dom"/>
</dbReference>
<dbReference type="SUPFAM" id="SSF57701">
    <property type="entry name" value="Zn2/Cys6 DNA-binding domain"/>
    <property type="match status" value="1"/>
</dbReference>
<dbReference type="EMBL" id="KN832887">
    <property type="protein sequence ID" value="KIM95491.1"/>
    <property type="molecule type" value="Genomic_DNA"/>
</dbReference>
<dbReference type="PROSITE" id="PS00463">
    <property type="entry name" value="ZN2_CY6_FUNGAL_1"/>
    <property type="match status" value="1"/>
</dbReference>